<feature type="compositionally biased region" description="Gly residues" evidence="1">
    <location>
        <begin position="82"/>
        <end position="105"/>
    </location>
</feature>
<feature type="transmembrane region" description="Helical" evidence="2">
    <location>
        <begin position="151"/>
        <end position="171"/>
    </location>
</feature>
<sequence length="366" mass="36191">MGGGARAARRGHDRRADHALPGGGRVAGPPAGDPARGGGGGVRDRGGGAGRAAGADLVRPARVARRGRAAPAGGRRRAPAAGAGGGAHGGAAGRPGAAAGLGGSGRVEVGAHPRAPRVPGGRLPRRADGGGRVITALGVAELKLLLRNRTAASLAVLMPLLMGVYVAVVQGPPDDGWSVVIALQVVFTLGFGVYVTSTTALTARRQDLYLKRLRTGAASDAVVLTGILLPVVLLAVVQTVLLVGVSLVAGAPLPARPELLVLAVVGGAAVTCAAGVCTSGLTGTAELAQITTAPFFLALLVGVLPALGEDADSRFMLLPGGGLGVLVRSAWDGATGQVGLAVLSVAAWTVAGVVLATRVFRWDPRG</sequence>
<gene>
    <name evidence="3" type="ORF">EKG83_11875</name>
</gene>
<dbReference type="OrthoDB" id="3399482at2"/>
<protein>
    <submittedName>
        <fullName evidence="3">Uncharacterized protein</fullName>
    </submittedName>
</protein>
<feature type="transmembrane region" description="Helical" evidence="2">
    <location>
        <begin position="290"/>
        <end position="308"/>
    </location>
</feature>
<feature type="transmembrane region" description="Helical" evidence="2">
    <location>
        <begin position="177"/>
        <end position="201"/>
    </location>
</feature>
<dbReference type="AlphaFoldDB" id="A0A5Q0GWP0"/>
<dbReference type="Proteomes" id="UP000325787">
    <property type="component" value="Chromosome"/>
</dbReference>
<keyword evidence="2" id="KW-0472">Membrane</keyword>
<keyword evidence="2" id="KW-1133">Transmembrane helix</keyword>
<feature type="transmembrane region" description="Helical" evidence="2">
    <location>
        <begin position="222"/>
        <end position="247"/>
    </location>
</feature>
<feature type="region of interest" description="Disordered" evidence="1">
    <location>
        <begin position="1"/>
        <end position="126"/>
    </location>
</feature>
<proteinExistence type="predicted"/>
<evidence type="ECO:0000313" key="3">
    <source>
        <dbReference type="EMBL" id="QFZ18085.1"/>
    </source>
</evidence>
<organism evidence="3 4">
    <name type="scientific">Saccharothrix syringae</name>
    <name type="common">Nocardiopsis syringae</name>
    <dbReference type="NCBI Taxonomy" id="103733"/>
    <lineage>
        <taxon>Bacteria</taxon>
        <taxon>Bacillati</taxon>
        <taxon>Actinomycetota</taxon>
        <taxon>Actinomycetes</taxon>
        <taxon>Pseudonocardiales</taxon>
        <taxon>Pseudonocardiaceae</taxon>
        <taxon>Saccharothrix</taxon>
    </lineage>
</organism>
<dbReference type="KEGG" id="ssyi:EKG83_11875"/>
<evidence type="ECO:0000256" key="1">
    <source>
        <dbReference type="SAM" id="MobiDB-lite"/>
    </source>
</evidence>
<reference evidence="4" key="1">
    <citation type="journal article" date="2021" name="Curr. Microbiol.">
        <title>Complete genome of nocamycin-producing strain Saccharothrix syringae NRRL B-16468 reveals the biosynthetic potential for secondary metabolites.</title>
        <authorList>
            <person name="Mo X."/>
            <person name="Yang S."/>
        </authorList>
    </citation>
    <scope>NUCLEOTIDE SEQUENCE [LARGE SCALE GENOMIC DNA]</scope>
    <source>
        <strain evidence="4">ATCC 51364 / DSM 43886 / JCM 6844 / KCTC 9398 / NBRC 14523 / NRRL B-16468 / INA 2240</strain>
    </source>
</reference>
<feature type="compositionally biased region" description="Basic residues" evidence="1">
    <location>
        <begin position="62"/>
        <end position="78"/>
    </location>
</feature>
<dbReference type="EMBL" id="CP034550">
    <property type="protein sequence ID" value="QFZ18085.1"/>
    <property type="molecule type" value="Genomic_DNA"/>
</dbReference>
<feature type="compositionally biased region" description="Low complexity" evidence="1">
    <location>
        <begin position="52"/>
        <end position="61"/>
    </location>
</feature>
<feature type="transmembrane region" description="Helical" evidence="2">
    <location>
        <begin position="259"/>
        <end position="278"/>
    </location>
</feature>
<evidence type="ECO:0000313" key="4">
    <source>
        <dbReference type="Proteomes" id="UP000325787"/>
    </source>
</evidence>
<accession>A0A5Q0GWP0</accession>
<keyword evidence="2" id="KW-0812">Transmembrane</keyword>
<keyword evidence="4" id="KW-1185">Reference proteome</keyword>
<name>A0A5Q0GWP0_SACSY</name>
<feature type="transmembrane region" description="Helical" evidence="2">
    <location>
        <begin position="338"/>
        <end position="360"/>
    </location>
</feature>
<evidence type="ECO:0000256" key="2">
    <source>
        <dbReference type="SAM" id="Phobius"/>
    </source>
</evidence>
<feature type="compositionally biased region" description="Gly residues" evidence="1">
    <location>
        <begin position="35"/>
        <end position="51"/>
    </location>
</feature>